<evidence type="ECO:0000313" key="1">
    <source>
        <dbReference type="EMBL" id="MBB3677957.1"/>
    </source>
</evidence>
<reference evidence="1 4" key="2">
    <citation type="submission" date="2020-08" db="EMBL/GenBank/DDBJ databases">
        <title>Sequencing the genomes of 1000 actinobacteria strains.</title>
        <authorList>
            <person name="Klenk H.-P."/>
        </authorList>
    </citation>
    <scope>NUCLEOTIDE SEQUENCE [LARGE SCALE GENOMIC DNA]</scope>
    <source>
        <strain evidence="1 4">DSM 16678</strain>
    </source>
</reference>
<gene>
    <name evidence="2" type="ORF">DMO24_14485</name>
    <name evidence="1" type="ORF">FHX36_003692</name>
</gene>
<dbReference type="Proteomes" id="UP000580718">
    <property type="component" value="Unassembled WGS sequence"/>
</dbReference>
<dbReference type="EMBL" id="QKNV01000160">
    <property type="protein sequence ID" value="PZA20629.1"/>
    <property type="molecule type" value="Genomic_DNA"/>
</dbReference>
<sequence>MAVRPETADLLRQLYHDLRQPNPFPEQASEAEQDVWIAQAEADSWLAGLLSRATAHGRVTREEVEEGRALSTAAGSCLGGERVAAAYELLLPEAL</sequence>
<proteinExistence type="predicted"/>
<dbReference type="RefSeq" id="WP_110552935.1">
    <property type="nucleotide sequence ID" value="NZ_JACIBU010000001.1"/>
</dbReference>
<evidence type="ECO:0000313" key="4">
    <source>
        <dbReference type="Proteomes" id="UP000580718"/>
    </source>
</evidence>
<protein>
    <submittedName>
        <fullName evidence="2">Uncharacterized protein</fullName>
    </submittedName>
</protein>
<dbReference type="Proteomes" id="UP000247602">
    <property type="component" value="Unassembled WGS sequence"/>
</dbReference>
<name>A0A323V722_9ACTN</name>
<dbReference type="AlphaFoldDB" id="A0A323V722"/>
<keyword evidence="3" id="KW-1185">Reference proteome</keyword>
<accession>A0A323V722</accession>
<dbReference type="EMBL" id="JACIBU010000001">
    <property type="protein sequence ID" value="MBB3677957.1"/>
    <property type="molecule type" value="Genomic_DNA"/>
</dbReference>
<reference evidence="2 3" key="1">
    <citation type="submission" date="2018-06" db="EMBL/GenBank/DDBJ databases">
        <title>Draft genome sequence of Modestobacter versicolor CP153-2.</title>
        <authorList>
            <person name="Gundlapally S.R."/>
        </authorList>
    </citation>
    <scope>NUCLEOTIDE SEQUENCE [LARGE SCALE GENOMIC DNA]</scope>
    <source>
        <strain evidence="2 3">CP153-2</strain>
    </source>
</reference>
<comment type="caution">
    <text evidence="2">The sequence shown here is derived from an EMBL/GenBank/DDBJ whole genome shotgun (WGS) entry which is preliminary data.</text>
</comment>
<evidence type="ECO:0000313" key="2">
    <source>
        <dbReference type="EMBL" id="PZA20629.1"/>
    </source>
</evidence>
<organism evidence="2 3">
    <name type="scientific">Modestobacter versicolor</name>
    <dbReference type="NCBI Taxonomy" id="429133"/>
    <lineage>
        <taxon>Bacteria</taxon>
        <taxon>Bacillati</taxon>
        <taxon>Actinomycetota</taxon>
        <taxon>Actinomycetes</taxon>
        <taxon>Geodermatophilales</taxon>
        <taxon>Geodermatophilaceae</taxon>
        <taxon>Modestobacter</taxon>
    </lineage>
</organism>
<evidence type="ECO:0000313" key="3">
    <source>
        <dbReference type="Proteomes" id="UP000247602"/>
    </source>
</evidence>